<dbReference type="Proteomes" id="UP000018861">
    <property type="component" value="Unassembled WGS sequence"/>
</dbReference>
<protein>
    <submittedName>
        <fullName evidence="1">Uncharacterized protein</fullName>
    </submittedName>
</protein>
<accession>W4P985</accession>
<dbReference type="AlphaFoldDB" id="W4P985"/>
<evidence type="ECO:0000313" key="1">
    <source>
        <dbReference type="EMBL" id="GAE16361.1"/>
    </source>
</evidence>
<dbReference type="EMBL" id="BAIQ01000033">
    <property type="protein sequence ID" value="GAE16361.1"/>
    <property type="molecule type" value="Genomic_DNA"/>
</dbReference>
<sequence>MPNTYPVNNIYLLGKGCLTSVQKALNTFASSHERIHVRVPDVCQTPGNLEAGTQ</sequence>
<reference evidence="1 2" key="1">
    <citation type="journal article" date="2014" name="Genome Announc.">
        <title>Draft Genome Sequences of Three Strains of Bacteroides pyogenes Isolated from a Cat and Swine.</title>
        <authorList>
            <person name="Sakamoto M."/>
            <person name="Oshima K."/>
            <person name="Suda W."/>
            <person name="Kitamura K."/>
            <person name="Iida T."/>
            <person name="Hattori M."/>
            <person name="Ohkuma M."/>
        </authorList>
    </citation>
    <scope>NUCLEOTIDE SEQUENCE [LARGE SCALE GENOMIC DNA]</scope>
    <source>
        <strain evidence="1 2">JCM 6292</strain>
    </source>
</reference>
<name>W4P985_9BACE</name>
<gene>
    <name evidence="1" type="ORF">JCM6292_2777</name>
</gene>
<comment type="caution">
    <text evidence="1">The sequence shown here is derived from an EMBL/GenBank/DDBJ whole genome shotgun (WGS) entry which is preliminary data.</text>
</comment>
<proteinExistence type="predicted"/>
<organism evidence="1 2">
    <name type="scientific">Bacteroides pyogenes JCM 6292</name>
    <dbReference type="NCBI Taxonomy" id="1235809"/>
    <lineage>
        <taxon>Bacteria</taxon>
        <taxon>Pseudomonadati</taxon>
        <taxon>Bacteroidota</taxon>
        <taxon>Bacteroidia</taxon>
        <taxon>Bacteroidales</taxon>
        <taxon>Bacteroidaceae</taxon>
        <taxon>Bacteroides</taxon>
    </lineage>
</organism>
<evidence type="ECO:0000313" key="2">
    <source>
        <dbReference type="Proteomes" id="UP000018861"/>
    </source>
</evidence>